<dbReference type="EnsemblPlants" id="ONIVA08G21400.1">
    <property type="protein sequence ID" value="ONIVA08G21400.1"/>
    <property type="gene ID" value="ONIVA08G21400"/>
</dbReference>
<dbReference type="Gramene" id="ONIVA08G21400.1">
    <property type="protein sequence ID" value="ONIVA08G21400.1"/>
    <property type="gene ID" value="ONIVA08G21400"/>
</dbReference>
<dbReference type="AlphaFoldDB" id="A0A0E0IDU4"/>
<dbReference type="HOGENOM" id="CLU_2593917_0_0_1"/>
<evidence type="ECO:0000313" key="2">
    <source>
        <dbReference type="Proteomes" id="UP000006591"/>
    </source>
</evidence>
<organism evidence="1">
    <name type="scientific">Oryza nivara</name>
    <name type="common">Indian wild rice</name>
    <name type="synonym">Oryza sativa f. spontanea</name>
    <dbReference type="NCBI Taxonomy" id="4536"/>
    <lineage>
        <taxon>Eukaryota</taxon>
        <taxon>Viridiplantae</taxon>
        <taxon>Streptophyta</taxon>
        <taxon>Embryophyta</taxon>
        <taxon>Tracheophyta</taxon>
        <taxon>Spermatophyta</taxon>
        <taxon>Magnoliopsida</taxon>
        <taxon>Liliopsida</taxon>
        <taxon>Poales</taxon>
        <taxon>Poaceae</taxon>
        <taxon>BOP clade</taxon>
        <taxon>Oryzoideae</taxon>
        <taxon>Oryzeae</taxon>
        <taxon>Oryzinae</taxon>
        <taxon>Oryza</taxon>
    </lineage>
</organism>
<evidence type="ECO:0000313" key="1">
    <source>
        <dbReference type="EnsemblPlants" id="ONIVA08G21400.1"/>
    </source>
</evidence>
<sequence>MRQNCPSCPPSPLLRKRSSSSLANLHVHHKQLTVFLPDGEVAGESSDIFLSLDLATSADYLAAVDDGLRRGRFTAVDDGG</sequence>
<accession>A0A0E0IDU4</accession>
<dbReference type="Proteomes" id="UP000006591">
    <property type="component" value="Chromosome 8"/>
</dbReference>
<keyword evidence="2" id="KW-1185">Reference proteome</keyword>
<reference evidence="1" key="2">
    <citation type="submission" date="2018-04" db="EMBL/GenBank/DDBJ databases">
        <title>OnivRS2 (Oryza nivara Reference Sequence Version 2).</title>
        <authorList>
            <person name="Zhang J."/>
            <person name="Kudrna D."/>
            <person name="Lee S."/>
            <person name="Talag J."/>
            <person name="Rajasekar S."/>
            <person name="Welchert J."/>
            <person name="Hsing Y.-I."/>
            <person name="Wing R.A."/>
        </authorList>
    </citation>
    <scope>NUCLEOTIDE SEQUENCE [LARGE SCALE GENOMIC DNA]</scope>
    <source>
        <strain evidence="1">SL10</strain>
    </source>
</reference>
<name>A0A0E0IDU4_ORYNI</name>
<proteinExistence type="predicted"/>
<reference evidence="1" key="1">
    <citation type="submission" date="2015-04" db="UniProtKB">
        <authorList>
            <consortium name="EnsemblPlants"/>
        </authorList>
    </citation>
    <scope>IDENTIFICATION</scope>
    <source>
        <strain evidence="1">SL10</strain>
    </source>
</reference>
<protein>
    <submittedName>
        <fullName evidence="1">Uncharacterized protein</fullName>
    </submittedName>
</protein>